<dbReference type="HOGENOM" id="CLU_1011145_0_0_11"/>
<dbReference type="Proteomes" id="UP000019225">
    <property type="component" value="Chromosome"/>
</dbReference>
<accession>W5WK35</accession>
<reference evidence="1 2" key="1">
    <citation type="journal article" date="2014" name="BMC Genomics">
        <title>Complete genome sequence of producer of the glycopeptide antibiotic Aculeximycin Kutzneria albida DSM 43870T, a representative of minor genus of Pseudonocardiaceae.</title>
        <authorList>
            <person name="Rebets Y."/>
            <person name="Tokovenko B."/>
            <person name="Lushchyk I."/>
            <person name="Ruckert C."/>
            <person name="Zaburannyi N."/>
            <person name="Bechthold A."/>
            <person name="Kalinowski J."/>
            <person name="Luzhetskyy A."/>
        </authorList>
    </citation>
    <scope>NUCLEOTIDE SEQUENCE [LARGE SCALE GENOMIC DNA]</scope>
    <source>
        <strain evidence="1">DSM 43870</strain>
    </source>
</reference>
<sequence length="275" mass="28906">MGVVLEVSDGSGESDSSSVIGMSPKGLGIMTLSAVSVAPFSLTVSAVDTLRVVLEGGDTARGQLLHDALTFATSEHTAHPVAGDAPVRPQFPRVAADGSVVDVARLDAQDVVTALVDTGYLTARPVWSEPSHDAYLDQGRTVLVIHVLRQFTLTTTTVSGQRDRTVVTPVGWYLLALVGDHTSSLVGATGVDFEDAEAAGNWLVEQEEFGAAHCAAGCDCCGNRWQAEAGEGTFTPDEGDATLVWHFDDAKDVDEERNTIACPACGIGRVGFDIY</sequence>
<evidence type="ECO:0000313" key="1">
    <source>
        <dbReference type="EMBL" id="AHH98539.1"/>
    </source>
</evidence>
<name>W5WK35_9PSEU</name>
<dbReference type="EMBL" id="CP007155">
    <property type="protein sequence ID" value="AHH98539.1"/>
    <property type="molecule type" value="Genomic_DNA"/>
</dbReference>
<evidence type="ECO:0000313" key="2">
    <source>
        <dbReference type="Proteomes" id="UP000019225"/>
    </source>
</evidence>
<gene>
    <name evidence="1" type="ORF">KALB_5177</name>
</gene>
<dbReference type="AlphaFoldDB" id="W5WK35"/>
<organism evidence="1 2">
    <name type="scientific">Kutzneria albida DSM 43870</name>
    <dbReference type="NCBI Taxonomy" id="1449976"/>
    <lineage>
        <taxon>Bacteria</taxon>
        <taxon>Bacillati</taxon>
        <taxon>Actinomycetota</taxon>
        <taxon>Actinomycetes</taxon>
        <taxon>Pseudonocardiales</taxon>
        <taxon>Pseudonocardiaceae</taxon>
        <taxon>Kutzneria</taxon>
    </lineage>
</organism>
<dbReference type="KEGG" id="kal:KALB_5177"/>
<protein>
    <submittedName>
        <fullName evidence="1">Uncharacterized protein</fullName>
    </submittedName>
</protein>
<proteinExistence type="predicted"/>
<keyword evidence="2" id="KW-1185">Reference proteome</keyword>